<dbReference type="HOGENOM" id="CLU_075817_1_1_11"/>
<dbReference type="PANTHER" id="PTHR40763:SF5">
    <property type="entry name" value="MEMBRANE PROTEIN"/>
    <property type="match status" value="1"/>
</dbReference>
<reference evidence="2 3" key="1">
    <citation type="submission" date="2013-02" db="EMBL/GenBank/DDBJ databases">
        <title>The complete genome sequence of Corynebacterium callunae DSM 20147.</title>
        <authorList>
            <person name="Ruckert C."/>
            <person name="Albersmeier A."/>
            <person name="Kalinowski J."/>
        </authorList>
    </citation>
    <scope>NUCLEOTIDE SEQUENCE [LARGE SCALE GENOMIC DNA]</scope>
    <source>
        <strain evidence="2 3">DSM 20147</strain>
    </source>
</reference>
<organism evidence="2 3">
    <name type="scientific">Corynebacterium callunae DSM 20147</name>
    <dbReference type="NCBI Taxonomy" id="1121353"/>
    <lineage>
        <taxon>Bacteria</taxon>
        <taxon>Bacillati</taxon>
        <taxon>Actinomycetota</taxon>
        <taxon>Actinomycetes</taxon>
        <taxon>Mycobacteriales</taxon>
        <taxon>Corynebacteriaceae</taxon>
        <taxon>Corynebacterium</taxon>
    </lineage>
</organism>
<evidence type="ECO:0000313" key="3">
    <source>
        <dbReference type="Proteomes" id="UP000011760"/>
    </source>
</evidence>
<dbReference type="AlphaFoldDB" id="M1UZS4"/>
<dbReference type="eggNOG" id="COG4758">
    <property type="taxonomic scope" value="Bacteria"/>
</dbReference>
<evidence type="ECO:0000313" key="2">
    <source>
        <dbReference type="EMBL" id="AGG67333.1"/>
    </source>
</evidence>
<evidence type="ECO:0008006" key="4">
    <source>
        <dbReference type="Google" id="ProtNLM"/>
    </source>
</evidence>
<dbReference type="PANTHER" id="PTHR40763">
    <property type="entry name" value="MEMBRANE PROTEIN-RELATED"/>
    <property type="match status" value="1"/>
</dbReference>
<dbReference type="STRING" id="1121353.H924_09475"/>
<accession>M1UZS4</accession>
<gene>
    <name evidence="2" type="ORF">H924_09475</name>
</gene>
<dbReference type="KEGG" id="ccn:H924_09475"/>
<feature type="compositionally biased region" description="Pro residues" evidence="1">
    <location>
        <begin position="89"/>
        <end position="103"/>
    </location>
</feature>
<feature type="region of interest" description="Disordered" evidence="1">
    <location>
        <begin position="65"/>
        <end position="139"/>
    </location>
</feature>
<keyword evidence="3" id="KW-1185">Reference proteome</keyword>
<name>M1UZS4_9CORY</name>
<protein>
    <recommendedName>
        <fullName evidence="4">DUF1707 domain-containing protein</fullName>
    </recommendedName>
</protein>
<evidence type="ECO:0000256" key="1">
    <source>
        <dbReference type="SAM" id="MobiDB-lite"/>
    </source>
</evidence>
<dbReference type="RefSeq" id="WP_015651764.1">
    <property type="nucleotide sequence ID" value="NC_020506.1"/>
</dbReference>
<sequence length="253" mass="27062">MNAFPQKPSDSDREFLQAELTRLVGQGRLDLDTYQDIVDVVWSTDDNAELMRIRARFFGAGPGGIPGSAPGATPNAPYGPQATHFSAQPPIPSAQPPATPPAQAPQSHFQTGAGIPMGGHLPQSFNSGQQDIPEQSNMGSIKKSGEWLVPAYSSYKLNGADLHLDLRKATAAASVITFNVTMNMSSMVLIVPPGVYVDVQMASKNWSEFKVDTSAPLPGAPRVILSGVSRASTLKVITKHPNEPHGFWEQVFG</sequence>
<dbReference type="Proteomes" id="UP000011760">
    <property type="component" value="Chromosome"/>
</dbReference>
<feature type="compositionally biased region" description="Polar residues" evidence="1">
    <location>
        <begin position="123"/>
        <end position="139"/>
    </location>
</feature>
<proteinExistence type="predicted"/>
<dbReference type="PATRIC" id="fig|1121353.3.peg.1935"/>
<dbReference type="EMBL" id="CP004354">
    <property type="protein sequence ID" value="AGG67333.1"/>
    <property type="molecule type" value="Genomic_DNA"/>
</dbReference>